<feature type="domain" description="Biotin carboxylation" evidence="9">
    <location>
        <begin position="6"/>
        <end position="450"/>
    </location>
</feature>
<accession>A0A127M1K5</accession>
<dbReference type="GO" id="GO:0004075">
    <property type="term" value="F:biotin carboxylase activity"/>
    <property type="evidence" value="ECO:0007669"/>
    <property type="project" value="UniProtKB-EC"/>
</dbReference>
<dbReference type="RefSeq" id="WP_062382802.1">
    <property type="nucleotide sequence ID" value="NZ_CP014544.1"/>
</dbReference>
<evidence type="ECO:0000256" key="5">
    <source>
        <dbReference type="ARBA" id="ARBA00022840"/>
    </source>
</evidence>
<protein>
    <recommendedName>
        <fullName evidence="2">biotin carboxylase</fullName>
        <ecNumber evidence="2">6.3.4.14</ecNumber>
    </recommendedName>
</protein>
<dbReference type="InterPro" id="IPR011054">
    <property type="entry name" value="Rudment_hybrid_motif"/>
</dbReference>
<dbReference type="GO" id="GO:0046872">
    <property type="term" value="F:metal ion binding"/>
    <property type="evidence" value="ECO:0007669"/>
    <property type="project" value="InterPro"/>
</dbReference>
<dbReference type="InterPro" id="IPR005482">
    <property type="entry name" value="Biotin_COase_C"/>
</dbReference>
<comment type="function">
    <text evidence="1">This protein is a component of the acetyl coenzyme A carboxylase complex; first, biotin carboxylase catalyzes the carboxylation of the carrier protein and then the transcarboxylase transfers the carboxyl group to form malonyl-CoA.</text>
</comment>
<dbReference type="InterPro" id="IPR016185">
    <property type="entry name" value="PreATP-grasp_dom_sf"/>
</dbReference>
<comment type="catalytic activity">
    <reaction evidence="6">
        <text>N(6)-biotinyl-L-lysyl-[protein] + hydrogencarbonate + ATP = N(6)-carboxybiotinyl-L-lysyl-[protein] + ADP + phosphate + H(+)</text>
        <dbReference type="Rhea" id="RHEA:13501"/>
        <dbReference type="Rhea" id="RHEA-COMP:10505"/>
        <dbReference type="Rhea" id="RHEA-COMP:10506"/>
        <dbReference type="ChEBI" id="CHEBI:15378"/>
        <dbReference type="ChEBI" id="CHEBI:17544"/>
        <dbReference type="ChEBI" id="CHEBI:30616"/>
        <dbReference type="ChEBI" id="CHEBI:43474"/>
        <dbReference type="ChEBI" id="CHEBI:83144"/>
        <dbReference type="ChEBI" id="CHEBI:83145"/>
        <dbReference type="ChEBI" id="CHEBI:456216"/>
        <dbReference type="EC" id="6.3.4.14"/>
    </reaction>
</comment>
<dbReference type="KEGG" id="zal:AZF00_01750"/>
<sequence>MSAKRQINKILVANRGEIAVRILRSIKEMGLKSALLFHRVEADSPSLKMADEIYEVTGDTPVAAFLDIENIVKICRENDIDAVHPGYGFLAENAKFVEALDEAGIQFIGPRPEVMTLMGDKIGSRNFVQERGFPVAPSVLDTGDAEQFIARIMEIGFPLVIKASAGGGGKGMQIVRDANGLSDVVATAKVEAQRYFGDPRIYAERYIENPRHIEVQVLGDQHGNCVHLWERECSIQRRFQKVIEETPSPALNQEQRQSICDVAVGIAQSVNYTSAGTIEFIYAPDGEFYFLEMNTRIQVEHPITEMVTGVDLVAEQIRVAMGEKLSVAQDDIVQRGHAIECRICAEIPDDDFAPSAGKVLMLRPPVGDGVRFDSACYEGQKVGTAFDSMIAKLVVHAEDRDAAIAKCLVALDEFVLLGVEANADYVARILRHQAFGEGKTDTGFIRHHADDLLPLAVSEELKTALVATAALSDRQFVAMMDAIPSPYRLMKEWRN</sequence>
<evidence type="ECO:0000259" key="8">
    <source>
        <dbReference type="PROSITE" id="PS50975"/>
    </source>
</evidence>
<dbReference type="InterPro" id="IPR011764">
    <property type="entry name" value="Biotin_carboxylation_dom"/>
</dbReference>
<dbReference type="Gene3D" id="3.30.470.20">
    <property type="entry name" value="ATP-grasp fold, B domain"/>
    <property type="match status" value="1"/>
</dbReference>
<keyword evidence="4 7" id="KW-0547">Nucleotide-binding</keyword>
<dbReference type="PROSITE" id="PS50979">
    <property type="entry name" value="BC"/>
    <property type="match status" value="1"/>
</dbReference>
<evidence type="ECO:0000313" key="10">
    <source>
        <dbReference type="EMBL" id="AMO67105.1"/>
    </source>
</evidence>
<dbReference type="SUPFAM" id="SSF56059">
    <property type="entry name" value="Glutathione synthetase ATP-binding domain-like"/>
    <property type="match status" value="1"/>
</dbReference>
<evidence type="ECO:0000256" key="4">
    <source>
        <dbReference type="ARBA" id="ARBA00022741"/>
    </source>
</evidence>
<dbReference type="InterPro" id="IPR011761">
    <property type="entry name" value="ATP-grasp"/>
</dbReference>
<dbReference type="InterPro" id="IPR005479">
    <property type="entry name" value="CPAse_ATP-bd"/>
</dbReference>
<evidence type="ECO:0000256" key="1">
    <source>
        <dbReference type="ARBA" id="ARBA00003761"/>
    </source>
</evidence>
<name>A0A127M1K5_9GAMM</name>
<dbReference type="PROSITE" id="PS00866">
    <property type="entry name" value="CPSASE_1"/>
    <property type="match status" value="1"/>
</dbReference>
<keyword evidence="3" id="KW-0436">Ligase</keyword>
<dbReference type="Pfam" id="PF02786">
    <property type="entry name" value="CPSase_L_D2"/>
    <property type="match status" value="1"/>
</dbReference>
<proteinExistence type="predicted"/>
<evidence type="ECO:0000256" key="6">
    <source>
        <dbReference type="ARBA" id="ARBA00048600"/>
    </source>
</evidence>
<dbReference type="PROSITE" id="PS50975">
    <property type="entry name" value="ATP_GRASP"/>
    <property type="match status" value="1"/>
</dbReference>
<dbReference type="EMBL" id="CP014544">
    <property type="protein sequence ID" value="AMO67105.1"/>
    <property type="molecule type" value="Genomic_DNA"/>
</dbReference>
<evidence type="ECO:0000259" key="9">
    <source>
        <dbReference type="PROSITE" id="PS50979"/>
    </source>
</evidence>
<dbReference type="Pfam" id="PF02785">
    <property type="entry name" value="Biotin_carb_C"/>
    <property type="match status" value="1"/>
</dbReference>
<dbReference type="PROSITE" id="PS00867">
    <property type="entry name" value="CPSASE_2"/>
    <property type="match status" value="1"/>
</dbReference>
<dbReference type="EC" id="6.3.4.14" evidence="2"/>
<dbReference type="Pfam" id="PF00289">
    <property type="entry name" value="Biotin_carb_N"/>
    <property type="match status" value="1"/>
</dbReference>
<dbReference type="Proteomes" id="UP000074119">
    <property type="component" value="Chromosome"/>
</dbReference>
<dbReference type="SUPFAM" id="SSF52440">
    <property type="entry name" value="PreATP-grasp domain"/>
    <property type="match status" value="1"/>
</dbReference>
<evidence type="ECO:0000256" key="3">
    <source>
        <dbReference type="ARBA" id="ARBA00022598"/>
    </source>
</evidence>
<dbReference type="STRING" id="1470434.AZF00_01750"/>
<gene>
    <name evidence="10" type="ORF">AZF00_01750</name>
</gene>
<dbReference type="GO" id="GO:0005524">
    <property type="term" value="F:ATP binding"/>
    <property type="evidence" value="ECO:0007669"/>
    <property type="project" value="UniProtKB-UniRule"/>
</dbReference>
<dbReference type="PANTHER" id="PTHR48095">
    <property type="entry name" value="PYRUVATE CARBOXYLASE SUBUNIT A"/>
    <property type="match status" value="1"/>
</dbReference>
<dbReference type="InterPro" id="IPR005481">
    <property type="entry name" value="BC-like_N"/>
</dbReference>
<dbReference type="SMART" id="SM00878">
    <property type="entry name" value="Biotin_carb_C"/>
    <property type="match status" value="1"/>
</dbReference>
<evidence type="ECO:0000313" key="11">
    <source>
        <dbReference type="Proteomes" id="UP000074119"/>
    </source>
</evidence>
<reference evidence="10 11" key="1">
    <citation type="submission" date="2015-12" db="EMBL/GenBank/DDBJ databases">
        <authorList>
            <person name="Shamseldin A."/>
            <person name="Moawad H."/>
            <person name="Abd El-Rahim W.M."/>
            <person name="Sadowsky M.J."/>
        </authorList>
    </citation>
    <scope>NUCLEOTIDE SEQUENCE [LARGE SCALE GENOMIC DNA]</scope>
    <source>
        <strain evidence="10 11">SM2</strain>
    </source>
</reference>
<dbReference type="SUPFAM" id="SSF51246">
    <property type="entry name" value="Rudiment single hybrid motif"/>
    <property type="match status" value="1"/>
</dbReference>
<dbReference type="InterPro" id="IPR051602">
    <property type="entry name" value="ACC_Biotin_Carboxylase"/>
</dbReference>
<evidence type="ECO:0000256" key="7">
    <source>
        <dbReference type="PROSITE-ProRule" id="PRU00409"/>
    </source>
</evidence>
<feature type="domain" description="ATP-grasp" evidence="8">
    <location>
        <begin position="125"/>
        <end position="321"/>
    </location>
</feature>
<dbReference type="AlphaFoldDB" id="A0A127M1K5"/>
<evidence type="ECO:0000256" key="2">
    <source>
        <dbReference type="ARBA" id="ARBA00013263"/>
    </source>
</evidence>
<keyword evidence="5 7" id="KW-0067">ATP-binding</keyword>
<dbReference type="PANTHER" id="PTHR48095:SF2">
    <property type="entry name" value="BIOTIN CARBOXYLASE, CHLOROPLASTIC"/>
    <property type="match status" value="1"/>
</dbReference>
<organism evidence="10 11">
    <name type="scientific">Zhongshania aliphaticivorans</name>
    <dbReference type="NCBI Taxonomy" id="1470434"/>
    <lineage>
        <taxon>Bacteria</taxon>
        <taxon>Pseudomonadati</taxon>
        <taxon>Pseudomonadota</taxon>
        <taxon>Gammaproteobacteria</taxon>
        <taxon>Cellvibrionales</taxon>
        <taxon>Spongiibacteraceae</taxon>
        <taxon>Zhongshania</taxon>
    </lineage>
</organism>